<feature type="compositionally biased region" description="Polar residues" evidence="2">
    <location>
        <begin position="153"/>
        <end position="166"/>
    </location>
</feature>
<organism evidence="3 4">
    <name type="scientific">Oryza meyeriana var. granulata</name>
    <dbReference type="NCBI Taxonomy" id="110450"/>
    <lineage>
        <taxon>Eukaryota</taxon>
        <taxon>Viridiplantae</taxon>
        <taxon>Streptophyta</taxon>
        <taxon>Embryophyta</taxon>
        <taxon>Tracheophyta</taxon>
        <taxon>Spermatophyta</taxon>
        <taxon>Magnoliopsida</taxon>
        <taxon>Liliopsida</taxon>
        <taxon>Poales</taxon>
        <taxon>Poaceae</taxon>
        <taxon>BOP clade</taxon>
        <taxon>Oryzoideae</taxon>
        <taxon>Oryzeae</taxon>
        <taxon>Oryzinae</taxon>
        <taxon>Oryza</taxon>
        <taxon>Oryza meyeriana</taxon>
    </lineage>
</organism>
<evidence type="ECO:0000313" key="3">
    <source>
        <dbReference type="EMBL" id="KAF0906165.1"/>
    </source>
</evidence>
<gene>
    <name evidence="3" type="ORF">E2562_009189</name>
</gene>
<keyword evidence="1" id="KW-0175">Coiled coil</keyword>
<accession>A0A6G1CZW9</accession>
<evidence type="ECO:0000313" key="4">
    <source>
        <dbReference type="Proteomes" id="UP000479710"/>
    </source>
</evidence>
<evidence type="ECO:0000256" key="1">
    <source>
        <dbReference type="SAM" id="Coils"/>
    </source>
</evidence>
<dbReference type="Proteomes" id="UP000479710">
    <property type="component" value="Unassembled WGS sequence"/>
</dbReference>
<dbReference type="EMBL" id="SPHZ02000007">
    <property type="protein sequence ID" value="KAF0906165.1"/>
    <property type="molecule type" value="Genomic_DNA"/>
</dbReference>
<sequence length="166" mass="18333">MSLSRSWDLVEELQVATLAGWVELDEMHSALAKEEVHLQEGSQQQESVVRATKVVYDRNVAEVERERSALDMGCAEAVAAREEAMTALRELEGQQEALTILKMQAEEHKLELARREVAATELVEAATQHEGILRSSEARERSKQLWAPASPPVSGQTLSALGSGQR</sequence>
<evidence type="ECO:0000256" key="2">
    <source>
        <dbReference type="SAM" id="MobiDB-lite"/>
    </source>
</evidence>
<reference evidence="3 4" key="1">
    <citation type="submission" date="2019-11" db="EMBL/GenBank/DDBJ databases">
        <title>Whole genome sequence of Oryza granulata.</title>
        <authorList>
            <person name="Li W."/>
        </authorList>
    </citation>
    <scope>NUCLEOTIDE SEQUENCE [LARGE SCALE GENOMIC DNA]</scope>
    <source>
        <strain evidence="4">cv. Menghai</strain>
        <tissue evidence="3">Leaf</tissue>
    </source>
</reference>
<keyword evidence="4" id="KW-1185">Reference proteome</keyword>
<name>A0A6G1CZW9_9ORYZ</name>
<protein>
    <submittedName>
        <fullName evidence="3">Uncharacterized protein</fullName>
    </submittedName>
</protein>
<comment type="caution">
    <text evidence="3">The sequence shown here is derived from an EMBL/GenBank/DDBJ whole genome shotgun (WGS) entry which is preliminary data.</text>
</comment>
<proteinExistence type="predicted"/>
<feature type="region of interest" description="Disordered" evidence="2">
    <location>
        <begin position="126"/>
        <end position="166"/>
    </location>
</feature>
<dbReference type="AlphaFoldDB" id="A0A6G1CZW9"/>
<feature type="coiled-coil region" evidence="1">
    <location>
        <begin position="74"/>
        <end position="123"/>
    </location>
</feature>